<accession>A0ABM6WNY1</accession>
<dbReference type="SUPFAM" id="SSF51735">
    <property type="entry name" value="NAD(P)-binding Rossmann-fold domains"/>
    <property type="match status" value="1"/>
</dbReference>
<organism evidence="1 2">
    <name type="scientific">Paracoccus mutanolyticus</name>
    <dbReference type="NCBI Taxonomy" id="1499308"/>
    <lineage>
        <taxon>Bacteria</taxon>
        <taxon>Pseudomonadati</taxon>
        <taxon>Pseudomonadota</taxon>
        <taxon>Alphaproteobacteria</taxon>
        <taxon>Rhodobacterales</taxon>
        <taxon>Paracoccaceae</taxon>
        <taxon>Paracoccus</taxon>
    </lineage>
</organism>
<dbReference type="Proteomes" id="UP000249922">
    <property type="component" value="Chromosome"/>
</dbReference>
<protein>
    <submittedName>
        <fullName evidence="1">Uncharacterized protein</fullName>
    </submittedName>
</protein>
<dbReference type="RefSeq" id="WP_112887260.1">
    <property type="nucleotide sequence ID" value="NZ_CP030239.1"/>
</dbReference>
<dbReference type="EMBL" id="CP030239">
    <property type="protein sequence ID" value="AWX92308.1"/>
    <property type="molecule type" value="Genomic_DNA"/>
</dbReference>
<gene>
    <name evidence="1" type="ORF">DPM13_00760</name>
</gene>
<dbReference type="InterPro" id="IPR036291">
    <property type="entry name" value="NAD(P)-bd_dom_sf"/>
</dbReference>
<evidence type="ECO:0000313" key="1">
    <source>
        <dbReference type="EMBL" id="AWX92308.1"/>
    </source>
</evidence>
<evidence type="ECO:0000313" key="2">
    <source>
        <dbReference type="Proteomes" id="UP000249922"/>
    </source>
</evidence>
<keyword evidence="2" id="KW-1185">Reference proteome</keyword>
<sequence>MADEIRGKGGRAHASAGDIGLPETHARLVAEAIREFGGLDDIANAGTAEYKHFMGPIINRARAARIPAQTACVPNAIRA</sequence>
<reference evidence="1 2" key="1">
    <citation type="submission" date="2018-06" db="EMBL/GenBank/DDBJ databases">
        <title>Complete genome sequence of Paracoccus mutanolyticus strain RSP-02 isolated from cellulosic waste.</title>
        <authorList>
            <person name="Amrutha R.N."/>
            <person name="Shrivastav A."/>
            <person name="Buddana S.K."/>
            <person name="Deshpande U."/>
            <person name="Prakasham R.S."/>
        </authorList>
    </citation>
    <scope>NUCLEOTIDE SEQUENCE [LARGE SCALE GENOMIC DNA]</scope>
    <source>
        <strain evidence="1 2">RSP-02</strain>
    </source>
</reference>
<name>A0ABM6WNY1_9RHOB</name>
<dbReference type="Gene3D" id="3.40.50.720">
    <property type="entry name" value="NAD(P)-binding Rossmann-like Domain"/>
    <property type="match status" value="1"/>
</dbReference>
<proteinExistence type="predicted"/>